<dbReference type="CDD" id="cd02094">
    <property type="entry name" value="P-type_ATPase_Cu-like"/>
    <property type="match status" value="1"/>
</dbReference>
<dbReference type="Pfam" id="PF00122">
    <property type="entry name" value="E1-E2_ATPase"/>
    <property type="match status" value="1"/>
</dbReference>
<dbReference type="PROSITE" id="PS01229">
    <property type="entry name" value="COF_2"/>
    <property type="match status" value="1"/>
</dbReference>
<evidence type="ECO:0000256" key="1">
    <source>
        <dbReference type="ARBA" id="ARBA00004651"/>
    </source>
</evidence>
<dbReference type="Gene3D" id="2.70.150.10">
    <property type="entry name" value="Calcium-transporting ATPase, cytoplasmic transduction domain A"/>
    <property type="match status" value="1"/>
</dbReference>
<keyword evidence="14" id="KW-1185">Reference proteome</keyword>
<dbReference type="InterPro" id="IPR001757">
    <property type="entry name" value="P_typ_ATPase"/>
</dbReference>
<keyword evidence="4 11" id="KW-0812">Transmembrane</keyword>
<keyword evidence="5 11" id="KW-0479">Metal-binding</keyword>
<dbReference type="Pfam" id="PF00702">
    <property type="entry name" value="Hydrolase"/>
    <property type="match status" value="1"/>
</dbReference>
<dbReference type="SUPFAM" id="SSF81665">
    <property type="entry name" value="Calcium ATPase, transmembrane domain M"/>
    <property type="match status" value="1"/>
</dbReference>
<comment type="subcellular location">
    <subcellularLocation>
        <location evidence="1">Cell membrane</location>
        <topology evidence="1">Multi-pass membrane protein</topology>
    </subcellularLocation>
</comment>
<dbReference type="Pfam" id="PF00403">
    <property type="entry name" value="HMA"/>
    <property type="match status" value="2"/>
</dbReference>
<dbReference type="InterPro" id="IPR008250">
    <property type="entry name" value="ATPase_P-typ_transduc_dom_A_sf"/>
</dbReference>
<keyword evidence="6 11" id="KW-0547">Nucleotide-binding</keyword>
<evidence type="ECO:0000256" key="2">
    <source>
        <dbReference type="ARBA" id="ARBA00006024"/>
    </source>
</evidence>
<evidence type="ECO:0000256" key="6">
    <source>
        <dbReference type="ARBA" id="ARBA00022741"/>
    </source>
</evidence>
<proteinExistence type="inferred from homology"/>
<evidence type="ECO:0000313" key="13">
    <source>
        <dbReference type="EMBL" id="QPH52592.1"/>
    </source>
</evidence>
<dbReference type="InterPro" id="IPR023298">
    <property type="entry name" value="ATPase_P-typ_TM_dom_sf"/>
</dbReference>
<dbReference type="FunFam" id="2.70.150.10:FF:000020">
    <property type="entry name" value="Copper-exporting P-type ATPase A"/>
    <property type="match status" value="1"/>
</dbReference>
<dbReference type="GO" id="GO:0005524">
    <property type="term" value="F:ATP binding"/>
    <property type="evidence" value="ECO:0007669"/>
    <property type="project" value="UniProtKB-UniRule"/>
</dbReference>
<dbReference type="InterPro" id="IPR023214">
    <property type="entry name" value="HAD_sf"/>
</dbReference>
<feature type="transmembrane region" description="Helical" evidence="11">
    <location>
        <begin position="408"/>
        <end position="430"/>
    </location>
</feature>
<evidence type="ECO:0000256" key="3">
    <source>
        <dbReference type="ARBA" id="ARBA00022475"/>
    </source>
</evidence>
<dbReference type="NCBIfam" id="TIGR01512">
    <property type="entry name" value="ATPase-IB2_Cd"/>
    <property type="match status" value="1"/>
</dbReference>
<organism evidence="13 14">
    <name type="scientific">Pontivivens ytuae</name>
    <dbReference type="NCBI Taxonomy" id="2789856"/>
    <lineage>
        <taxon>Bacteria</taxon>
        <taxon>Pseudomonadati</taxon>
        <taxon>Pseudomonadota</taxon>
        <taxon>Alphaproteobacteria</taxon>
        <taxon>Rhodobacterales</taxon>
        <taxon>Paracoccaceae</taxon>
        <taxon>Pontivivens</taxon>
    </lineage>
</organism>
<gene>
    <name evidence="13" type="primary">cadA</name>
    <name evidence="13" type="ORF">I0K15_12280</name>
</gene>
<protein>
    <submittedName>
        <fullName evidence="13">Cadmium-translocating P-type ATPase</fullName>
    </submittedName>
</protein>
<dbReference type="GO" id="GO:0005886">
    <property type="term" value="C:plasma membrane"/>
    <property type="evidence" value="ECO:0007669"/>
    <property type="project" value="UniProtKB-SubCell"/>
</dbReference>
<dbReference type="AlphaFoldDB" id="A0A7S9LNX0"/>
<dbReference type="RefSeq" id="WP_196101803.1">
    <property type="nucleotide sequence ID" value="NZ_CP064942.1"/>
</dbReference>
<feature type="transmembrane region" description="Helical" evidence="11">
    <location>
        <begin position="227"/>
        <end position="249"/>
    </location>
</feature>
<dbReference type="PRINTS" id="PR00119">
    <property type="entry name" value="CATATPASE"/>
</dbReference>
<evidence type="ECO:0000259" key="12">
    <source>
        <dbReference type="PROSITE" id="PS50846"/>
    </source>
</evidence>
<dbReference type="NCBIfam" id="TIGR01525">
    <property type="entry name" value="ATPase-IB_hvy"/>
    <property type="match status" value="1"/>
</dbReference>
<dbReference type="Gene3D" id="3.40.1110.10">
    <property type="entry name" value="Calcium-transporting ATPase, cytoplasmic domain N"/>
    <property type="match status" value="1"/>
</dbReference>
<feature type="transmembrane region" description="Helical" evidence="11">
    <location>
        <begin position="189"/>
        <end position="206"/>
    </location>
</feature>
<dbReference type="EMBL" id="CP064942">
    <property type="protein sequence ID" value="QPH52592.1"/>
    <property type="molecule type" value="Genomic_DNA"/>
</dbReference>
<dbReference type="InterPro" id="IPR006121">
    <property type="entry name" value="HMA_dom"/>
</dbReference>
<dbReference type="Gene3D" id="3.30.70.100">
    <property type="match status" value="2"/>
</dbReference>
<feature type="transmembrane region" description="Helical" evidence="11">
    <location>
        <begin position="155"/>
        <end position="177"/>
    </location>
</feature>
<feature type="domain" description="HMA" evidence="12">
    <location>
        <begin position="5"/>
        <end position="68"/>
    </location>
</feature>
<dbReference type="GO" id="GO:0016887">
    <property type="term" value="F:ATP hydrolysis activity"/>
    <property type="evidence" value="ECO:0007669"/>
    <property type="project" value="InterPro"/>
</dbReference>
<feature type="transmembrane region" description="Helical" evidence="11">
    <location>
        <begin position="735"/>
        <end position="754"/>
    </location>
</feature>
<feature type="transmembrane region" description="Helical" evidence="11">
    <location>
        <begin position="255"/>
        <end position="273"/>
    </location>
</feature>
<feature type="transmembrane region" description="Helical" evidence="11">
    <location>
        <begin position="436"/>
        <end position="457"/>
    </location>
</feature>
<evidence type="ECO:0000256" key="5">
    <source>
        <dbReference type="ARBA" id="ARBA00022723"/>
    </source>
</evidence>
<dbReference type="PANTHER" id="PTHR43520:SF8">
    <property type="entry name" value="P-TYPE CU(+) TRANSPORTER"/>
    <property type="match status" value="1"/>
</dbReference>
<feature type="transmembrane region" description="Helical" evidence="11">
    <location>
        <begin position="760"/>
        <end position="782"/>
    </location>
</feature>
<evidence type="ECO:0000256" key="10">
    <source>
        <dbReference type="ARBA" id="ARBA00023136"/>
    </source>
</evidence>
<accession>A0A7S9LNX0</accession>
<evidence type="ECO:0000256" key="9">
    <source>
        <dbReference type="ARBA" id="ARBA00022989"/>
    </source>
</evidence>
<dbReference type="InterPro" id="IPR036163">
    <property type="entry name" value="HMA_dom_sf"/>
</dbReference>
<dbReference type="SUPFAM" id="SSF56784">
    <property type="entry name" value="HAD-like"/>
    <property type="match status" value="1"/>
</dbReference>
<dbReference type="SUPFAM" id="SSF55008">
    <property type="entry name" value="HMA, heavy metal-associated domain"/>
    <property type="match status" value="2"/>
</dbReference>
<keyword evidence="8" id="KW-1278">Translocase</keyword>
<dbReference type="InterPro" id="IPR036412">
    <property type="entry name" value="HAD-like_sf"/>
</dbReference>
<evidence type="ECO:0000313" key="14">
    <source>
        <dbReference type="Proteomes" id="UP000594800"/>
    </source>
</evidence>
<reference evidence="13 14" key="1">
    <citation type="submission" date="2020-11" db="EMBL/GenBank/DDBJ databases">
        <title>Description of Pontivivens ytuae sp. nov. isolated from deep sea sediment of Mariana Trench.</title>
        <authorList>
            <person name="Wang Z."/>
            <person name="Sun Q.-L."/>
            <person name="Xu X.-D."/>
            <person name="Tang Y.-Z."/>
            <person name="Zhang J."/>
        </authorList>
    </citation>
    <scope>NUCLEOTIDE SEQUENCE [LARGE SCALE GENOMIC DNA]</scope>
    <source>
        <strain evidence="13 14">MT2928</strain>
    </source>
</reference>
<dbReference type="PROSITE" id="PS00154">
    <property type="entry name" value="ATPASE_E1_E2"/>
    <property type="match status" value="1"/>
</dbReference>
<dbReference type="NCBIfam" id="TIGR01494">
    <property type="entry name" value="ATPase_P-type"/>
    <property type="match status" value="1"/>
</dbReference>
<dbReference type="InterPro" id="IPR017969">
    <property type="entry name" value="Heavy-metal-associated_CS"/>
</dbReference>
<name>A0A7S9LNX0_9RHOB</name>
<evidence type="ECO:0000256" key="7">
    <source>
        <dbReference type="ARBA" id="ARBA00022840"/>
    </source>
</evidence>
<dbReference type="GO" id="GO:0005507">
    <property type="term" value="F:copper ion binding"/>
    <property type="evidence" value="ECO:0007669"/>
    <property type="project" value="TreeGrafter"/>
</dbReference>
<dbReference type="PANTHER" id="PTHR43520">
    <property type="entry name" value="ATP7, ISOFORM B"/>
    <property type="match status" value="1"/>
</dbReference>
<dbReference type="InterPro" id="IPR023299">
    <property type="entry name" value="ATPase_P-typ_cyto_dom_N"/>
</dbReference>
<sequence>MGDRAEFTLSVGGLHCGSCVARAEDALRAVAGVESARVNLATGTAHVSGQVAATDLPPALAAAGFEAELTEYRLALEGMTCAGCAARVERALAAVPGVVTARVNFADGTARISGAEGIGSDLRRAVEQAGYGAREATDPPPEQDDETAALRRQTILAAVLTAPVFALAMGGHMIPALHDWIMGTLGMRTNWWIQLVLTTLVLAGPGRLFFTRGLRALRIGAPDMNSLVAIGTGAAWGFSTVVTLAPGLLPEASRGVYFEAAAVIVTLILLGRWMEARAKGRAGAAIRELMALRPATARVERNGAVVELPLAEVRPGDIVHVRPGESIPVDGEVVEGRSRVDESMMTGEPNPVSRVPGDPVVGGTVNGTGAFSFRATRVGEETALAQIVRMVSAAQGARLPVQDLVNRIALRFVPAVLAVAAVTLGAWLVLSDDPALALIAAVSVLIVACPCAMGLATPTSIMVGTGRAAELGVLFRGGDALQSLGSVDVVAFDKTGTLTEGRPEVTGFDLAPGFAEEEVLRLATAVEAKSEHPLARAIVARAGALDLPPVEQFEAVEGRGVRAEVAGRRVLIGSARFMAEEGIAVEGDAPIHVAIDGRAAARITVSDPVKPEARAALDMLQDLGIRPVLVTGDARATAEAVAAELGIREVVAEQLPADKLAVIEGLRRDGRVAFVGDGINDAPALAAADVGIALGSGTDVAIGAAEVVLMSGRLHGVPRALEISRRTMRNIRQNLVWAFGYNVLLIPVAAGVLYPVTGLLLSPMLAAAAMALSSVFVVTNALRLKGAGA</sequence>
<dbReference type="PRINTS" id="PR00943">
    <property type="entry name" value="CUATPASE"/>
</dbReference>
<dbReference type="GO" id="GO:0060003">
    <property type="term" value="P:copper ion export"/>
    <property type="evidence" value="ECO:0007669"/>
    <property type="project" value="UniProtKB-ARBA"/>
</dbReference>
<dbReference type="InterPro" id="IPR027256">
    <property type="entry name" value="P-typ_ATPase_IB"/>
</dbReference>
<dbReference type="CDD" id="cd00371">
    <property type="entry name" value="HMA"/>
    <property type="match status" value="2"/>
</dbReference>
<dbReference type="KEGG" id="poz:I0K15_12280"/>
<evidence type="ECO:0000256" key="4">
    <source>
        <dbReference type="ARBA" id="ARBA00022692"/>
    </source>
</evidence>
<evidence type="ECO:0000256" key="8">
    <source>
        <dbReference type="ARBA" id="ARBA00022967"/>
    </source>
</evidence>
<dbReference type="SUPFAM" id="SSF81653">
    <property type="entry name" value="Calcium ATPase, transduction domain A"/>
    <property type="match status" value="1"/>
</dbReference>
<dbReference type="InterPro" id="IPR018303">
    <property type="entry name" value="ATPase_P-typ_P_site"/>
</dbReference>
<dbReference type="Proteomes" id="UP000594800">
    <property type="component" value="Chromosome"/>
</dbReference>
<dbReference type="GO" id="GO:0043682">
    <property type="term" value="F:P-type divalent copper transporter activity"/>
    <property type="evidence" value="ECO:0007669"/>
    <property type="project" value="TreeGrafter"/>
</dbReference>
<dbReference type="Gene3D" id="3.40.50.1000">
    <property type="entry name" value="HAD superfamily/HAD-like"/>
    <property type="match status" value="1"/>
</dbReference>
<dbReference type="InterPro" id="IPR059000">
    <property type="entry name" value="ATPase_P-type_domA"/>
</dbReference>
<feature type="domain" description="HMA" evidence="12">
    <location>
        <begin position="70"/>
        <end position="134"/>
    </location>
</feature>
<dbReference type="NCBIfam" id="TIGR01511">
    <property type="entry name" value="ATPase-IB1_Cu"/>
    <property type="match status" value="1"/>
</dbReference>
<dbReference type="PROSITE" id="PS01047">
    <property type="entry name" value="HMA_1"/>
    <property type="match status" value="1"/>
</dbReference>
<keyword evidence="9 11" id="KW-1133">Transmembrane helix</keyword>
<keyword evidence="7 11" id="KW-0067">ATP-binding</keyword>
<dbReference type="GO" id="GO:0055070">
    <property type="term" value="P:copper ion homeostasis"/>
    <property type="evidence" value="ECO:0007669"/>
    <property type="project" value="TreeGrafter"/>
</dbReference>
<comment type="similarity">
    <text evidence="2 11">Belongs to the cation transport ATPase (P-type) (TC 3.A.3) family. Type IB subfamily.</text>
</comment>
<evidence type="ECO:0000256" key="11">
    <source>
        <dbReference type="RuleBase" id="RU362081"/>
    </source>
</evidence>
<keyword evidence="10 11" id="KW-0472">Membrane</keyword>
<keyword evidence="3 11" id="KW-1003">Cell membrane</keyword>
<dbReference type="PROSITE" id="PS50846">
    <property type="entry name" value="HMA_2"/>
    <property type="match status" value="2"/>
</dbReference>